<comment type="caution">
    <text evidence="7">The sequence shown here is derived from an EMBL/GenBank/DDBJ whole genome shotgun (WGS) entry which is preliminary data.</text>
</comment>
<dbReference type="PIRSF" id="PIRSF028973">
    <property type="entry name" value="Scavenger_mRNA_decap_enz"/>
    <property type="match status" value="1"/>
</dbReference>
<dbReference type="InterPro" id="IPR011145">
    <property type="entry name" value="Scavenger_mRNA_decap_enz_N"/>
</dbReference>
<evidence type="ECO:0000256" key="6">
    <source>
        <dbReference type="PIRSR" id="PIRSR028973-2"/>
    </source>
</evidence>
<dbReference type="PANTHER" id="PTHR12978">
    <property type="entry name" value="HISTIDINE TRIAD HIT PROTEIN MEMBER"/>
    <property type="match status" value="1"/>
</dbReference>
<feature type="binding site" evidence="6">
    <location>
        <position position="138"/>
    </location>
    <ligand>
        <name>substrate</name>
    </ligand>
</feature>
<accession>A0A9P5MVY5</accession>
<keyword evidence="8" id="KW-1185">Reference proteome</keyword>
<dbReference type="GO" id="GO:0000932">
    <property type="term" value="C:P-body"/>
    <property type="evidence" value="ECO:0007669"/>
    <property type="project" value="TreeGrafter"/>
</dbReference>
<dbReference type="GO" id="GO:0000340">
    <property type="term" value="F:RNA 7-methylguanosine cap binding"/>
    <property type="evidence" value="ECO:0007669"/>
    <property type="project" value="TreeGrafter"/>
</dbReference>
<proteinExistence type="inferred from homology"/>
<dbReference type="PROSITE" id="PS00892">
    <property type="entry name" value="HIT_1"/>
    <property type="match status" value="1"/>
</dbReference>
<sequence>MDFELDRFVFKRVLDEDPATRSVVLLGTLRPSSSDIPDAQAKPAIVRIERTALPSFSDGLIATAKLIETTDIYAWMLGWLSHSEDRPDVKINVICPATDVHIRKYSTQQVHIVRETPALYERIVRPYMDAFPASRTQWVEEIVSGRSEAEKVLYRSPPEAAPFGFLILPDMKWDLANTTSLYLVALTLLPNIKSLRDLNRSHLPLLHAIRREAANVAKSRWGLEGTELRLFVHYQPSYYHFHVHIVNANHTSLRGMVVGQAHMLDDIISLLELDESTGSSIFQRMTHSYGLGEQHGLFSAMQAAQSEL</sequence>
<reference evidence="7" key="1">
    <citation type="submission" date="2019-10" db="EMBL/GenBank/DDBJ databases">
        <authorList>
            <consortium name="DOE Joint Genome Institute"/>
            <person name="Kuo A."/>
            <person name="Miyauchi S."/>
            <person name="Kiss E."/>
            <person name="Drula E."/>
            <person name="Kohler A."/>
            <person name="Sanchez-Garcia M."/>
            <person name="Andreopoulos B."/>
            <person name="Barry K.W."/>
            <person name="Bonito G."/>
            <person name="Buee M."/>
            <person name="Carver A."/>
            <person name="Chen C."/>
            <person name="Cichocki N."/>
            <person name="Clum A."/>
            <person name="Culley D."/>
            <person name="Crous P.W."/>
            <person name="Fauchery L."/>
            <person name="Girlanda M."/>
            <person name="Hayes R."/>
            <person name="Keri Z."/>
            <person name="LaButti K."/>
            <person name="Lipzen A."/>
            <person name="Lombard V."/>
            <person name="Magnuson J."/>
            <person name="Maillard F."/>
            <person name="Morin E."/>
            <person name="Murat C."/>
            <person name="Nolan M."/>
            <person name="Ohm R."/>
            <person name="Pangilinan J."/>
            <person name="Pereira M."/>
            <person name="Perotto S."/>
            <person name="Peter M."/>
            <person name="Riley R."/>
            <person name="Sitrit Y."/>
            <person name="Stielow B."/>
            <person name="Szollosi G."/>
            <person name="Zifcakova L."/>
            <person name="Stursova M."/>
            <person name="Spatafora J.W."/>
            <person name="Tedersoo L."/>
            <person name="Vaario L.-M."/>
            <person name="Yamada A."/>
            <person name="Yan M."/>
            <person name="Wang P."/>
            <person name="Xu J."/>
            <person name="Bruns T."/>
            <person name="Baldrian P."/>
            <person name="Vilgalys R."/>
            <person name="Henrissat B."/>
            <person name="Grigoriev I.V."/>
            <person name="Hibbett D."/>
            <person name="Nagy L.G."/>
            <person name="Martin F.M."/>
        </authorList>
    </citation>
    <scope>NUCLEOTIDE SEQUENCE</scope>
    <source>
        <strain evidence="7">Prilba</strain>
    </source>
</reference>
<dbReference type="OrthoDB" id="10264956at2759"/>
<dbReference type="InterPro" id="IPR008594">
    <property type="entry name" value="DcpS/DCS2"/>
</dbReference>
<feature type="binding site" evidence="6">
    <location>
        <position position="172"/>
    </location>
    <ligand>
        <name>substrate</name>
    </ligand>
</feature>
<comment type="subcellular location">
    <subcellularLocation>
        <location evidence="1">Cytoplasm</location>
    </subcellularLocation>
</comment>
<dbReference type="InterPro" id="IPR019808">
    <property type="entry name" value="Histidine_triad_CS"/>
</dbReference>
<dbReference type="AlphaFoldDB" id="A0A9P5MVY5"/>
<evidence type="ECO:0000256" key="2">
    <source>
        <dbReference type="ARBA" id="ARBA00010208"/>
    </source>
</evidence>
<evidence type="ECO:0000256" key="3">
    <source>
        <dbReference type="ARBA" id="ARBA00022490"/>
    </source>
</evidence>
<dbReference type="GO" id="GO:0005634">
    <property type="term" value="C:nucleus"/>
    <property type="evidence" value="ECO:0007669"/>
    <property type="project" value="TreeGrafter"/>
</dbReference>
<dbReference type="GO" id="GO:0000290">
    <property type="term" value="P:deadenylation-dependent decapping of nuclear-transcribed mRNA"/>
    <property type="evidence" value="ECO:0007669"/>
    <property type="project" value="InterPro"/>
</dbReference>
<evidence type="ECO:0000256" key="1">
    <source>
        <dbReference type="ARBA" id="ARBA00004496"/>
    </source>
</evidence>
<evidence type="ECO:0000313" key="7">
    <source>
        <dbReference type="EMBL" id="KAF8480139.1"/>
    </source>
</evidence>
<dbReference type="Gene3D" id="3.30.428.10">
    <property type="entry name" value="HIT-like"/>
    <property type="match status" value="1"/>
</dbReference>
<comment type="similarity">
    <text evidence="2">Belongs to the HIT family.</text>
</comment>
<feature type="binding site" evidence="6">
    <location>
        <position position="148"/>
    </location>
    <ligand>
        <name>substrate</name>
    </ligand>
</feature>
<gene>
    <name evidence="7" type="ORF">DFH94DRAFT_740565</name>
</gene>
<dbReference type="Gene3D" id="3.30.200.40">
    <property type="entry name" value="Scavenger mRNA decapping enzyme, N-terminal domain"/>
    <property type="match status" value="1"/>
</dbReference>
<name>A0A9P5MVY5_9AGAM</name>
<keyword evidence="3" id="KW-0963">Cytoplasm</keyword>
<evidence type="ECO:0000256" key="4">
    <source>
        <dbReference type="ARBA" id="ARBA00022553"/>
    </source>
</evidence>
<dbReference type="SUPFAM" id="SSF54197">
    <property type="entry name" value="HIT-like"/>
    <property type="match status" value="1"/>
</dbReference>
<dbReference type="Proteomes" id="UP000759537">
    <property type="component" value="Unassembled WGS sequence"/>
</dbReference>
<protein>
    <submittedName>
        <fullName evidence="7">Scavenger mRNA decapping enzyme</fullName>
    </submittedName>
</protein>
<feature type="binding site" evidence="6">
    <location>
        <begin position="233"/>
        <end position="244"/>
    </location>
    <ligand>
        <name>substrate</name>
    </ligand>
</feature>
<dbReference type="PANTHER" id="PTHR12978:SF0">
    <property type="entry name" value="M7GPPPX DIPHOSPHATASE"/>
    <property type="match status" value="1"/>
</dbReference>
<dbReference type="Pfam" id="PF11969">
    <property type="entry name" value="DcpS_C"/>
    <property type="match status" value="1"/>
</dbReference>
<dbReference type="InterPro" id="IPR036265">
    <property type="entry name" value="HIT-like_sf"/>
</dbReference>
<evidence type="ECO:0000313" key="8">
    <source>
        <dbReference type="Proteomes" id="UP000759537"/>
    </source>
</evidence>
<dbReference type="GO" id="GO:0016787">
    <property type="term" value="F:hydrolase activity"/>
    <property type="evidence" value="ECO:0007669"/>
    <property type="project" value="InterPro"/>
</dbReference>
<keyword evidence="4" id="KW-0597">Phosphoprotein</keyword>
<feature type="binding site" evidence="6">
    <location>
        <position position="170"/>
    </location>
    <ligand>
        <name>substrate</name>
    </ligand>
</feature>
<dbReference type="SUPFAM" id="SSF102860">
    <property type="entry name" value="mRNA decapping enzyme DcpS N-terminal domain"/>
    <property type="match status" value="1"/>
</dbReference>
<dbReference type="Pfam" id="PF05652">
    <property type="entry name" value="DcpS"/>
    <property type="match status" value="1"/>
</dbReference>
<evidence type="ECO:0000256" key="5">
    <source>
        <dbReference type="PIRSR" id="PIRSR028973-1"/>
    </source>
</evidence>
<organism evidence="7 8">
    <name type="scientific">Russula ochroleuca</name>
    <dbReference type="NCBI Taxonomy" id="152965"/>
    <lineage>
        <taxon>Eukaryota</taxon>
        <taxon>Fungi</taxon>
        <taxon>Dikarya</taxon>
        <taxon>Basidiomycota</taxon>
        <taxon>Agaricomycotina</taxon>
        <taxon>Agaricomycetes</taxon>
        <taxon>Russulales</taxon>
        <taxon>Russulaceae</taxon>
        <taxon>Russula</taxon>
    </lineage>
</organism>
<reference evidence="7" key="2">
    <citation type="journal article" date="2020" name="Nat. Commun.">
        <title>Large-scale genome sequencing of mycorrhizal fungi provides insights into the early evolution of symbiotic traits.</title>
        <authorList>
            <person name="Miyauchi S."/>
            <person name="Kiss E."/>
            <person name="Kuo A."/>
            <person name="Drula E."/>
            <person name="Kohler A."/>
            <person name="Sanchez-Garcia M."/>
            <person name="Morin E."/>
            <person name="Andreopoulos B."/>
            <person name="Barry K.W."/>
            <person name="Bonito G."/>
            <person name="Buee M."/>
            <person name="Carver A."/>
            <person name="Chen C."/>
            <person name="Cichocki N."/>
            <person name="Clum A."/>
            <person name="Culley D."/>
            <person name="Crous P.W."/>
            <person name="Fauchery L."/>
            <person name="Girlanda M."/>
            <person name="Hayes R.D."/>
            <person name="Keri Z."/>
            <person name="LaButti K."/>
            <person name="Lipzen A."/>
            <person name="Lombard V."/>
            <person name="Magnuson J."/>
            <person name="Maillard F."/>
            <person name="Murat C."/>
            <person name="Nolan M."/>
            <person name="Ohm R.A."/>
            <person name="Pangilinan J."/>
            <person name="Pereira M.F."/>
            <person name="Perotto S."/>
            <person name="Peter M."/>
            <person name="Pfister S."/>
            <person name="Riley R."/>
            <person name="Sitrit Y."/>
            <person name="Stielow J.B."/>
            <person name="Szollosi G."/>
            <person name="Zifcakova L."/>
            <person name="Stursova M."/>
            <person name="Spatafora J.W."/>
            <person name="Tedersoo L."/>
            <person name="Vaario L.M."/>
            <person name="Yamada A."/>
            <person name="Yan M."/>
            <person name="Wang P."/>
            <person name="Xu J."/>
            <person name="Bruns T."/>
            <person name="Baldrian P."/>
            <person name="Vilgalys R."/>
            <person name="Dunand C."/>
            <person name="Henrissat B."/>
            <person name="Grigoriev I.V."/>
            <person name="Hibbett D."/>
            <person name="Nagy L.G."/>
            <person name="Martin F.M."/>
        </authorList>
    </citation>
    <scope>NUCLEOTIDE SEQUENCE</scope>
    <source>
        <strain evidence="7">Prilba</strain>
    </source>
</reference>
<dbReference type="EMBL" id="WHVB01000008">
    <property type="protein sequence ID" value="KAF8480139.1"/>
    <property type="molecule type" value="Genomic_DNA"/>
</dbReference>
<feature type="active site" description="Nucleophile" evidence="5">
    <location>
        <position position="242"/>
    </location>
</feature>